<feature type="compositionally biased region" description="Gly residues" evidence="9">
    <location>
        <begin position="46"/>
        <end position="59"/>
    </location>
</feature>
<dbReference type="GO" id="GO:0007156">
    <property type="term" value="P:homophilic cell adhesion via plasma membrane adhesion molecules"/>
    <property type="evidence" value="ECO:0007669"/>
    <property type="project" value="InterPro"/>
</dbReference>
<protein>
    <submittedName>
        <fullName evidence="11">FAT4 protein</fullName>
    </submittedName>
</protein>
<evidence type="ECO:0000256" key="4">
    <source>
        <dbReference type="ARBA" id="ARBA00022837"/>
    </source>
</evidence>
<keyword evidence="7" id="KW-0472">Membrane</keyword>
<dbReference type="InterPro" id="IPR050971">
    <property type="entry name" value="Cadherin-domain_protein"/>
</dbReference>
<evidence type="ECO:0000256" key="5">
    <source>
        <dbReference type="ARBA" id="ARBA00022889"/>
    </source>
</evidence>
<keyword evidence="12" id="KW-1185">Reference proteome</keyword>
<evidence type="ECO:0000256" key="3">
    <source>
        <dbReference type="ARBA" id="ARBA00022737"/>
    </source>
</evidence>
<dbReference type="CDD" id="cd11304">
    <property type="entry name" value="Cadherin_repeat"/>
    <property type="match status" value="1"/>
</dbReference>
<dbReference type="PANTHER" id="PTHR24025:SF23">
    <property type="entry name" value="NEURAL-CADHERIN"/>
    <property type="match status" value="1"/>
</dbReference>
<evidence type="ECO:0000256" key="2">
    <source>
        <dbReference type="ARBA" id="ARBA00022692"/>
    </source>
</evidence>
<dbReference type="SUPFAM" id="SSF49313">
    <property type="entry name" value="Cadherin-like"/>
    <property type="match status" value="1"/>
</dbReference>
<feature type="domain" description="Cadherin" evidence="10">
    <location>
        <begin position="5"/>
        <end position="71"/>
    </location>
</feature>
<keyword evidence="3" id="KW-0677">Repeat</keyword>
<evidence type="ECO:0000259" key="10">
    <source>
        <dbReference type="PROSITE" id="PS50268"/>
    </source>
</evidence>
<proteinExistence type="predicted"/>
<dbReference type="Gene3D" id="2.60.40.60">
    <property type="entry name" value="Cadherins"/>
    <property type="match status" value="1"/>
</dbReference>
<keyword evidence="4 8" id="KW-0106">Calcium</keyword>
<organism evidence="11 12">
    <name type="scientific">Fregetta grallaria</name>
    <name type="common">White-bellied storm-petrel</name>
    <name type="synonym">Procellaria grallaria</name>
    <dbReference type="NCBI Taxonomy" id="79628"/>
    <lineage>
        <taxon>Eukaryota</taxon>
        <taxon>Metazoa</taxon>
        <taxon>Chordata</taxon>
        <taxon>Craniata</taxon>
        <taxon>Vertebrata</taxon>
        <taxon>Euteleostomi</taxon>
        <taxon>Archelosauria</taxon>
        <taxon>Archosauria</taxon>
        <taxon>Dinosauria</taxon>
        <taxon>Saurischia</taxon>
        <taxon>Theropoda</taxon>
        <taxon>Coelurosauria</taxon>
        <taxon>Aves</taxon>
        <taxon>Neognathae</taxon>
        <taxon>Neoaves</taxon>
        <taxon>Aequornithes</taxon>
        <taxon>Procellariiformes</taxon>
        <taxon>Hydrobatidae</taxon>
        <taxon>Fregetta</taxon>
    </lineage>
</organism>
<dbReference type="AlphaFoldDB" id="A0A7L3YNA9"/>
<dbReference type="Pfam" id="PF00028">
    <property type="entry name" value="Cadherin"/>
    <property type="match status" value="1"/>
</dbReference>
<evidence type="ECO:0000313" key="12">
    <source>
        <dbReference type="Proteomes" id="UP000563060"/>
    </source>
</evidence>
<dbReference type="PROSITE" id="PS50268">
    <property type="entry name" value="CADHERIN_2"/>
    <property type="match status" value="1"/>
</dbReference>
<reference evidence="11 12" key="1">
    <citation type="submission" date="2019-09" db="EMBL/GenBank/DDBJ databases">
        <title>Bird 10,000 Genomes (B10K) Project - Family phase.</title>
        <authorList>
            <person name="Zhang G."/>
        </authorList>
    </citation>
    <scope>NUCLEOTIDE SEQUENCE [LARGE SCALE GENOMIC DNA]</scope>
    <source>
        <strain evidence="11">B10K-DU-006-09</strain>
        <tissue evidence="11">Muscle</tissue>
    </source>
</reference>
<comment type="caution">
    <text evidence="11">The sequence shown here is derived from an EMBL/GenBank/DDBJ whole genome shotgun (WGS) entry which is preliminary data.</text>
</comment>
<evidence type="ECO:0000256" key="8">
    <source>
        <dbReference type="PROSITE-ProRule" id="PRU00043"/>
    </source>
</evidence>
<dbReference type="GO" id="GO:0016020">
    <property type="term" value="C:membrane"/>
    <property type="evidence" value="ECO:0007669"/>
    <property type="project" value="UniProtKB-SubCell"/>
</dbReference>
<evidence type="ECO:0000256" key="6">
    <source>
        <dbReference type="ARBA" id="ARBA00022989"/>
    </source>
</evidence>
<keyword evidence="6" id="KW-1133">Transmembrane helix</keyword>
<gene>
    <name evidence="11" type="primary">Fat4</name>
    <name evidence="11" type="ORF">FREGRA_R15567</name>
</gene>
<dbReference type="InterPro" id="IPR002126">
    <property type="entry name" value="Cadherin-like_dom"/>
</dbReference>
<name>A0A7L3YNA9_FREGA</name>
<comment type="subcellular location">
    <subcellularLocation>
        <location evidence="1">Membrane</location>
    </subcellularLocation>
</comment>
<evidence type="ECO:0000256" key="7">
    <source>
        <dbReference type="ARBA" id="ARBA00023136"/>
    </source>
</evidence>
<dbReference type="GO" id="GO:0005911">
    <property type="term" value="C:cell-cell junction"/>
    <property type="evidence" value="ECO:0007669"/>
    <property type="project" value="TreeGrafter"/>
</dbReference>
<feature type="non-terminal residue" evidence="11">
    <location>
        <position position="71"/>
    </location>
</feature>
<evidence type="ECO:0000313" key="11">
    <source>
        <dbReference type="EMBL" id="NXW02947.1"/>
    </source>
</evidence>
<keyword evidence="2" id="KW-0812">Transmembrane</keyword>
<dbReference type="EMBL" id="VZZT01000440">
    <property type="protein sequence ID" value="NXW02947.1"/>
    <property type="molecule type" value="Genomic_DNA"/>
</dbReference>
<dbReference type="PANTHER" id="PTHR24025">
    <property type="entry name" value="DESMOGLEIN FAMILY MEMBER"/>
    <property type="match status" value="1"/>
</dbReference>
<dbReference type="InterPro" id="IPR015919">
    <property type="entry name" value="Cadherin-like_sf"/>
</dbReference>
<keyword evidence="5" id="KW-0130">Cell adhesion</keyword>
<evidence type="ECO:0000256" key="1">
    <source>
        <dbReference type="ARBA" id="ARBA00004370"/>
    </source>
</evidence>
<evidence type="ECO:0000256" key="9">
    <source>
        <dbReference type="SAM" id="MobiDB-lite"/>
    </source>
</evidence>
<feature type="non-terminal residue" evidence="11">
    <location>
        <position position="1"/>
    </location>
</feature>
<dbReference type="Proteomes" id="UP000563060">
    <property type="component" value="Unassembled WGS sequence"/>
</dbReference>
<accession>A0A7L3YNA9</accession>
<feature type="region of interest" description="Disordered" evidence="9">
    <location>
        <begin position="40"/>
        <end position="71"/>
    </location>
</feature>
<sequence length="71" mass="6961">PPIFSQTLYQARVPEDAPVGASVLQVAAADADEGTNADIRYRLEGGDGGSGGGGGGEGAGSLPFEVDPESG</sequence>
<dbReference type="GO" id="GO:0005509">
    <property type="term" value="F:calcium ion binding"/>
    <property type="evidence" value="ECO:0007669"/>
    <property type="project" value="UniProtKB-UniRule"/>
</dbReference>